<dbReference type="CDD" id="cd01949">
    <property type="entry name" value="GGDEF"/>
    <property type="match status" value="1"/>
</dbReference>
<dbReference type="PANTHER" id="PTHR33121">
    <property type="entry name" value="CYCLIC DI-GMP PHOSPHODIESTERASE PDEF"/>
    <property type="match status" value="1"/>
</dbReference>
<dbReference type="SMART" id="SM00052">
    <property type="entry name" value="EAL"/>
    <property type="match status" value="1"/>
</dbReference>
<feature type="domain" description="EAL" evidence="1">
    <location>
        <begin position="255"/>
        <end position="510"/>
    </location>
</feature>
<dbReference type="Pfam" id="PF00990">
    <property type="entry name" value="GGDEF"/>
    <property type="match status" value="1"/>
</dbReference>
<dbReference type="Gene3D" id="3.20.20.450">
    <property type="entry name" value="EAL domain"/>
    <property type="match status" value="1"/>
</dbReference>
<dbReference type="NCBIfam" id="TIGR00254">
    <property type="entry name" value="GGDEF"/>
    <property type="match status" value="1"/>
</dbReference>
<gene>
    <name evidence="3" type="ORF">NK118_02495</name>
</gene>
<dbReference type="InterPro" id="IPR035919">
    <property type="entry name" value="EAL_sf"/>
</dbReference>
<dbReference type="SUPFAM" id="SSF55073">
    <property type="entry name" value="Nucleotide cyclase"/>
    <property type="match status" value="1"/>
</dbReference>
<dbReference type="Pfam" id="PF00563">
    <property type="entry name" value="EAL"/>
    <property type="match status" value="1"/>
</dbReference>
<dbReference type="PROSITE" id="PS50887">
    <property type="entry name" value="GGDEF"/>
    <property type="match status" value="1"/>
</dbReference>
<dbReference type="RefSeq" id="WP_262068221.1">
    <property type="nucleotide sequence ID" value="NZ_JAMXOC010000002.1"/>
</dbReference>
<comment type="caution">
    <text evidence="3">The sequence shown here is derived from an EMBL/GenBank/DDBJ whole genome shotgun (WGS) entry which is preliminary data.</text>
</comment>
<dbReference type="InterPro" id="IPR000160">
    <property type="entry name" value="GGDEF_dom"/>
</dbReference>
<dbReference type="Gene3D" id="3.30.70.270">
    <property type="match status" value="1"/>
</dbReference>
<dbReference type="InterPro" id="IPR029787">
    <property type="entry name" value="Nucleotide_cyclase"/>
</dbReference>
<dbReference type="SUPFAM" id="SSF141868">
    <property type="entry name" value="EAL domain-like"/>
    <property type="match status" value="1"/>
</dbReference>
<sequence length="519" mass="59389">MPEGKASSKMTSGDVVCISEWDGSEIYYLNQEGEKIEERFRLTEMVSAPYQKNTKNETTSASEHYEFEIYSESLGIPIAVQEMAITLDGKKYRLTIARDISFQQHDDLTGTFNRKKYVQKIAEIKVSNEKNFGILIVDIDNLRRINRDFGRLWGDSMLKYTANVLQNAFSDPVYRTGEDEFLVFAQSITKEEFREQEQRLLEQTVEDEQFQVSIGATWHSGQVDIEEQILNTGDRLRVNKLNAHKKNPGSGNKFRGKLTEKLLKDIADDRFLVYLQPQIDLQTEKIGGAEALVRYRTKEGKIVPPIDFVGKYESEGIINYMDLHMLEKVCKLLHKWQSQGLNPGNVSVNFSRVTMMVSGIVKQVCEICNKYRIDPSLITIEVTESIGLLERQELRALLENLQREGFRISLDDFGSRYSDLAILSIGNFNEIKLDKSLVDQIESKSKARTIAAYVLQMCMGLETSHTVAEGIENISQKAILKRFGCKLGQGYLFDRPLPVAEFEQKYLLSAKEETHECRE</sequence>
<feature type="domain" description="GGDEF" evidence="2">
    <location>
        <begin position="130"/>
        <end position="253"/>
    </location>
</feature>
<dbReference type="CDD" id="cd01948">
    <property type="entry name" value="EAL"/>
    <property type="match status" value="1"/>
</dbReference>
<evidence type="ECO:0000259" key="2">
    <source>
        <dbReference type="PROSITE" id="PS50887"/>
    </source>
</evidence>
<evidence type="ECO:0000313" key="3">
    <source>
        <dbReference type="EMBL" id="MCP1109112.1"/>
    </source>
</evidence>
<evidence type="ECO:0000259" key="1">
    <source>
        <dbReference type="PROSITE" id="PS50883"/>
    </source>
</evidence>
<keyword evidence="4" id="KW-1185">Reference proteome</keyword>
<dbReference type="EMBL" id="JAMZFV010000002">
    <property type="protein sequence ID" value="MCP1109112.1"/>
    <property type="molecule type" value="Genomic_DNA"/>
</dbReference>
<name>A0ABT1EIG6_9FIRM</name>
<organism evidence="3 4">
    <name type="scientific">Ohessyouella blattaphilus</name>
    <dbReference type="NCBI Taxonomy" id="2949333"/>
    <lineage>
        <taxon>Bacteria</taxon>
        <taxon>Bacillati</taxon>
        <taxon>Bacillota</taxon>
        <taxon>Clostridia</taxon>
        <taxon>Lachnospirales</taxon>
        <taxon>Lachnospiraceae</taxon>
        <taxon>Ohessyouella</taxon>
    </lineage>
</organism>
<dbReference type="Proteomes" id="UP001523565">
    <property type="component" value="Unassembled WGS sequence"/>
</dbReference>
<protein>
    <submittedName>
        <fullName evidence="3">Bifunctional diguanylate cyclase/phosphodiesterase</fullName>
    </submittedName>
</protein>
<dbReference type="PROSITE" id="PS50883">
    <property type="entry name" value="EAL"/>
    <property type="match status" value="1"/>
</dbReference>
<proteinExistence type="predicted"/>
<dbReference type="InterPro" id="IPR050706">
    <property type="entry name" value="Cyclic-di-GMP_PDE-like"/>
</dbReference>
<evidence type="ECO:0000313" key="4">
    <source>
        <dbReference type="Proteomes" id="UP001523565"/>
    </source>
</evidence>
<accession>A0ABT1EIG6</accession>
<dbReference type="SMART" id="SM00267">
    <property type="entry name" value="GGDEF"/>
    <property type="match status" value="1"/>
</dbReference>
<dbReference type="PANTHER" id="PTHR33121:SF70">
    <property type="entry name" value="SIGNALING PROTEIN YKOW"/>
    <property type="match status" value="1"/>
</dbReference>
<dbReference type="InterPro" id="IPR043128">
    <property type="entry name" value="Rev_trsase/Diguanyl_cyclase"/>
</dbReference>
<reference evidence="3 4" key="1">
    <citation type="journal article" date="2022" name="Genome Biol. Evol.">
        <title>Host diet, physiology and behaviors set the stage for Lachnospiraceae cladogenesis.</title>
        <authorList>
            <person name="Vera-Ponce De Leon A."/>
            <person name="Schneider M."/>
            <person name="Jahnes B.C."/>
            <person name="Sadowski V."/>
            <person name="Camuy-Velez L.A."/>
            <person name="Duan J."/>
            <person name="Sabree Z.L."/>
        </authorList>
    </citation>
    <scope>NUCLEOTIDE SEQUENCE [LARGE SCALE GENOMIC DNA]</scope>
    <source>
        <strain evidence="3 4">PAL227</strain>
    </source>
</reference>
<dbReference type="InterPro" id="IPR001633">
    <property type="entry name" value="EAL_dom"/>
</dbReference>